<proteinExistence type="predicted"/>
<protein>
    <submittedName>
        <fullName evidence="1">Uncharacterized protein</fullName>
    </submittedName>
</protein>
<gene>
    <name evidence="1" type="ORF">MM171B02023_0004</name>
</gene>
<sequence>MLVHKLIMLSIDSITWMDMDGVQAALRGRGQAHRGDRGGVDREVCMGGW</sequence>
<reference evidence="1" key="1">
    <citation type="submission" date="2020-03" db="EMBL/GenBank/DDBJ databases">
        <title>The deep terrestrial virosphere.</title>
        <authorList>
            <person name="Holmfeldt K."/>
            <person name="Nilsson E."/>
            <person name="Simone D."/>
            <person name="Lopez-Fernandez M."/>
            <person name="Wu X."/>
            <person name="de Brujin I."/>
            <person name="Lundin D."/>
            <person name="Andersson A."/>
            <person name="Bertilsson S."/>
            <person name="Dopson M."/>
        </authorList>
    </citation>
    <scope>NUCLEOTIDE SEQUENCE</scope>
    <source>
        <strain evidence="1">MM171B02023</strain>
    </source>
</reference>
<dbReference type="AlphaFoldDB" id="A0A6M3M208"/>
<accession>A0A6M3M208</accession>
<dbReference type="EMBL" id="MT143732">
    <property type="protein sequence ID" value="QJB01771.1"/>
    <property type="molecule type" value="Genomic_DNA"/>
</dbReference>
<organism evidence="1">
    <name type="scientific">viral metagenome</name>
    <dbReference type="NCBI Taxonomy" id="1070528"/>
    <lineage>
        <taxon>unclassified sequences</taxon>
        <taxon>metagenomes</taxon>
        <taxon>organismal metagenomes</taxon>
    </lineage>
</organism>
<evidence type="ECO:0000313" key="1">
    <source>
        <dbReference type="EMBL" id="QJB01771.1"/>
    </source>
</evidence>
<name>A0A6M3M208_9ZZZZ</name>